<gene>
    <name evidence="1" type="ORF">AVEN_181630_1</name>
</gene>
<keyword evidence="2" id="KW-1185">Reference proteome</keyword>
<evidence type="ECO:0000313" key="1">
    <source>
        <dbReference type="EMBL" id="GBM05246.1"/>
    </source>
</evidence>
<protein>
    <submittedName>
        <fullName evidence="1">Uncharacterized protein</fullName>
    </submittedName>
</protein>
<accession>A0A4Y2CMU5</accession>
<dbReference type="EMBL" id="BGPR01000213">
    <property type="protein sequence ID" value="GBM05246.1"/>
    <property type="molecule type" value="Genomic_DNA"/>
</dbReference>
<evidence type="ECO:0000313" key="2">
    <source>
        <dbReference type="Proteomes" id="UP000499080"/>
    </source>
</evidence>
<reference evidence="1 2" key="1">
    <citation type="journal article" date="2019" name="Sci. Rep.">
        <title>Orb-weaving spider Araneus ventricosus genome elucidates the spidroin gene catalogue.</title>
        <authorList>
            <person name="Kono N."/>
            <person name="Nakamura H."/>
            <person name="Ohtoshi R."/>
            <person name="Moran D.A.P."/>
            <person name="Shinohara A."/>
            <person name="Yoshida Y."/>
            <person name="Fujiwara M."/>
            <person name="Mori M."/>
            <person name="Tomita M."/>
            <person name="Arakawa K."/>
        </authorList>
    </citation>
    <scope>NUCLEOTIDE SEQUENCE [LARGE SCALE GENOMIC DNA]</scope>
</reference>
<organism evidence="1 2">
    <name type="scientific">Araneus ventricosus</name>
    <name type="common">Orbweaver spider</name>
    <name type="synonym">Epeira ventricosa</name>
    <dbReference type="NCBI Taxonomy" id="182803"/>
    <lineage>
        <taxon>Eukaryota</taxon>
        <taxon>Metazoa</taxon>
        <taxon>Ecdysozoa</taxon>
        <taxon>Arthropoda</taxon>
        <taxon>Chelicerata</taxon>
        <taxon>Arachnida</taxon>
        <taxon>Araneae</taxon>
        <taxon>Araneomorphae</taxon>
        <taxon>Entelegynae</taxon>
        <taxon>Araneoidea</taxon>
        <taxon>Araneidae</taxon>
        <taxon>Araneus</taxon>
    </lineage>
</organism>
<name>A0A4Y2CMU5_ARAVE</name>
<proteinExistence type="predicted"/>
<dbReference type="Proteomes" id="UP000499080">
    <property type="component" value="Unassembled WGS sequence"/>
</dbReference>
<comment type="caution">
    <text evidence="1">The sequence shown here is derived from an EMBL/GenBank/DDBJ whole genome shotgun (WGS) entry which is preliminary data.</text>
</comment>
<sequence length="155" mass="17619">MGLVILNYVQMTRATPDTAPPLQTFVQHNTGHCFTLDKFNVHQARIDGGYSAESGLEPEDMKEGAKEVTVKELEKLTCLPLLVEHTRQRQFMPKIRSSMTIGVSAPIHGKDTLLARKGFRRRSRSECKHLPSMSHTSSLRFKIVMGIPYKQCFRF</sequence>
<dbReference type="AlphaFoldDB" id="A0A4Y2CMU5"/>